<feature type="compositionally biased region" description="Basic and acidic residues" evidence="7">
    <location>
        <begin position="215"/>
        <end position="225"/>
    </location>
</feature>
<dbReference type="Pfam" id="PF07904">
    <property type="entry name" value="Eaf7"/>
    <property type="match status" value="1"/>
</dbReference>
<dbReference type="GO" id="GO:0006357">
    <property type="term" value="P:regulation of transcription by RNA polymerase II"/>
    <property type="evidence" value="ECO:0007669"/>
    <property type="project" value="TreeGrafter"/>
</dbReference>
<evidence type="ECO:0000256" key="4">
    <source>
        <dbReference type="ARBA" id="ARBA00023015"/>
    </source>
</evidence>
<gene>
    <name evidence="8" type="primary">MRGBP</name>
    <name evidence="8" type="ORF">TNCT_447101</name>
</gene>
<evidence type="ECO:0000256" key="7">
    <source>
        <dbReference type="SAM" id="MobiDB-lite"/>
    </source>
</evidence>
<organism evidence="8 9">
    <name type="scientific">Trichonephila clavata</name>
    <name type="common">Joro spider</name>
    <name type="synonym">Nephila clavata</name>
    <dbReference type="NCBI Taxonomy" id="2740835"/>
    <lineage>
        <taxon>Eukaryota</taxon>
        <taxon>Metazoa</taxon>
        <taxon>Ecdysozoa</taxon>
        <taxon>Arthropoda</taxon>
        <taxon>Chelicerata</taxon>
        <taxon>Arachnida</taxon>
        <taxon>Araneae</taxon>
        <taxon>Araneomorphae</taxon>
        <taxon>Entelegynae</taxon>
        <taxon>Araneoidea</taxon>
        <taxon>Nephilidae</taxon>
        <taxon>Trichonephila</taxon>
    </lineage>
</organism>
<name>A0A8X6J1B8_TRICU</name>
<dbReference type="PANTHER" id="PTHR13581">
    <property type="entry name" value="MRG-BINDING PROTEIN"/>
    <property type="match status" value="1"/>
</dbReference>
<keyword evidence="9" id="KW-1185">Reference proteome</keyword>
<feature type="compositionally biased region" description="Low complexity" evidence="7">
    <location>
        <begin position="134"/>
        <end position="151"/>
    </location>
</feature>
<dbReference type="AlphaFoldDB" id="A0A8X6J1B8"/>
<dbReference type="PANTHER" id="PTHR13581:SF5">
    <property type="entry name" value="MRG_MORF4L-BINDING PROTEIN"/>
    <property type="match status" value="1"/>
</dbReference>
<protein>
    <submittedName>
        <fullName evidence="8">Uncharacterized protein</fullName>
    </submittedName>
</protein>
<comment type="similarity">
    <text evidence="2">Belongs to the EAF7 family.</text>
</comment>
<evidence type="ECO:0000256" key="5">
    <source>
        <dbReference type="ARBA" id="ARBA00023163"/>
    </source>
</evidence>
<feature type="compositionally biased region" description="Polar residues" evidence="7">
    <location>
        <begin position="237"/>
        <end position="270"/>
    </location>
</feature>
<evidence type="ECO:0000256" key="6">
    <source>
        <dbReference type="ARBA" id="ARBA00023242"/>
    </source>
</evidence>
<evidence type="ECO:0000256" key="1">
    <source>
        <dbReference type="ARBA" id="ARBA00004123"/>
    </source>
</evidence>
<accession>A0A8X6J1B8</accession>
<keyword evidence="3" id="KW-0156">Chromatin regulator</keyword>
<keyword evidence="4" id="KW-0805">Transcription regulation</keyword>
<comment type="caution">
    <text evidence="8">The sequence shown here is derived from an EMBL/GenBank/DDBJ whole genome shotgun (WGS) entry which is preliminary data.</text>
</comment>
<comment type="subcellular location">
    <subcellularLocation>
        <location evidence="1">Nucleus</location>
    </subcellularLocation>
</comment>
<proteinExistence type="inferred from homology"/>
<dbReference type="EMBL" id="BMAO01037144">
    <property type="protein sequence ID" value="GFR15600.1"/>
    <property type="molecule type" value="Genomic_DNA"/>
</dbReference>
<dbReference type="OrthoDB" id="5595141at2759"/>
<keyword evidence="5" id="KW-0804">Transcription</keyword>
<feature type="compositionally biased region" description="Basic and acidic residues" evidence="7">
    <location>
        <begin position="311"/>
        <end position="327"/>
    </location>
</feature>
<evidence type="ECO:0000313" key="9">
    <source>
        <dbReference type="Proteomes" id="UP000887116"/>
    </source>
</evidence>
<evidence type="ECO:0000313" key="8">
    <source>
        <dbReference type="EMBL" id="GFR15600.1"/>
    </source>
</evidence>
<feature type="region of interest" description="Disordered" evidence="7">
    <location>
        <begin position="127"/>
        <end position="395"/>
    </location>
</feature>
<reference evidence="8" key="1">
    <citation type="submission" date="2020-07" db="EMBL/GenBank/DDBJ databases">
        <title>Multicomponent nature underlies the extraordinary mechanical properties of spider dragline silk.</title>
        <authorList>
            <person name="Kono N."/>
            <person name="Nakamura H."/>
            <person name="Mori M."/>
            <person name="Yoshida Y."/>
            <person name="Ohtoshi R."/>
            <person name="Malay A.D."/>
            <person name="Moran D.A.P."/>
            <person name="Tomita M."/>
            <person name="Numata K."/>
            <person name="Arakawa K."/>
        </authorList>
    </citation>
    <scope>NUCLEOTIDE SEQUENCE</scope>
</reference>
<dbReference type="GO" id="GO:0035267">
    <property type="term" value="C:NuA4 histone acetyltransferase complex"/>
    <property type="evidence" value="ECO:0007669"/>
    <property type="project" value="TreeGrafter"/>
</dbReference>
<keyword evidence="6" id="KW-0539">Nucleus</keyword>
<dbReference type="GO" id="GO:0005634">
    <property type="term" value="C:nucleus"/>
    <property type="evidence" value="ECO:0007669"/>
    <property type="project" value="UniProtKB-SubCell"/>
</dbReference>
<feature type="compositionally biased region" description="Basic and acidic residues" evidence="7">
    <location>
        <begin position="274"/>
        <end position="294"/>
    </location>
</feature>
<dbReference type="Proteomes" id="UP000887116">
    <property type="component" value="Unassembled WGS sequence"/>
</dbReference>
<feature type="compositionally biased region" description="Polar residues" evidence="7">
    <location>
        <begin position="328"/>
        <end position="346"/>
    </location>
</feature>
<dbReference type="InterPro" id="IPR012423">
    <property type="entry name" value="Eaf7/MRGBP"/>
</dbReference>
<evidence type="ECO:0000256" key="2">
    <source>
        <dbReference type="ARBA" id="ARBA00007117"/>
    </source>
</evidence>
<evidence type="ECO:0000256" key="3">
    <source>
        <dbReference type="ARBA" id="ARBA00022853"/>
    </source>
</evidence>
<feature type="compositionally biased region" description="Polar residues" evidence="7">
    <location>
        <begin position="152"/>
        <end position="161"/>
    </location>
</feature>
<sequence length="395" mass="44107">MNYVHHELQRICEIVRKEMANKSMSVEEIEWNSRVETLLLYALFNLKPVGVNRFFTMVGIHMKFSNSINKEISSKVIWDHLDSMYDMSALHESEMIPFPNEEKEFQLPEEFNDIIKQKLGVSPENLSDENEALKNGSNNKTVKKSNVSKLKQNSTSVNAKNTFAVPVPVKSSKNHSDSQPPSAEKPVKVKQETPIPTKASKVKRSSSPFTAGKNVKSEPQIKEEPVDVPVPKKTNKVENNNPSSAKKTPKSEPNSNATKKSTKQEPNVNSVKHGKSETPDTSSKKMKNEKELSKKGRVSTSSENLASKKNSKSDNKKTEPDNNKKSNDTPSSKLKTEKNSNTSGKGTKQEEIETPASSGSRKSVAKPDPIDKKRKRQKLEDSAKKAAPPAKRRRT</sequence>
<dbReference type="GO" id="GO:0006325">
    <property type="term" value="P:chromatin organization"/>
    <property type="evidence" value="ECO:0007669"/>
    <property type="project" value="UniProtKB-KW"/>
</dbReference>